<sequence>MSEPARELRIEDQVPWVLSHLVDDVTTAEERWTLAFEVPQGGPLGAGGGLHGVSLPKAIVNDWAAVYGYDLDTDEGLEQVVDHMLYFGYLETVLPEIGEHPTDNLSPMAFSQEAAKGRVQDKIADFKKKWEIKQKHQDVEIRTAGGPARSPDRVMKGASIWEVLKQETRQRVDKEKIADRGHAVARSRQSLQRRGMAMKDARYD</sequence>
<dbReference type="EMBL" id="BONV01000020">
    <property type="protein sequence ID" value="GIG81440.1"/>
    <property type="molecule type" value="Genomic_DNA"/>
</dbReference>
<organism evidence="2 3">
    <name type="scientific">Planotetraspora kaengkrachanensis</name>
    <dbReference type="NCBI Taxonomy" id="575193"/>
    <lineage>
        <taxon>Bacteria</taxon>
        <taxon>Bacillati</taxon>
        <taxon>Actinomycetota</taxon>
        <taxon>Actinomycetes</taxon>
        <taxon>Streptosporangiales</taxon>
        <taxon>Streptosporangiaceae</taxon>
        <taxon>Planotetraspora</taxon>
    </lineage>
</organism>
<gene>
    <name evidence="2" type="ORF">Pka01_45670</name>
</gene>
<evidence type="ECO:0000313" key="3">
    <source>
        <dbReference type="Proteomes" id="UP000630097"/>
    </source>
</evidence>
<evidence type="ECO:0000256" key="1">
    <source>
        <dbReference type="SAM" id="MobiDB-lite"/>
    </source>
</evidence>
<reference evidence="2 3" key="1">
    <citation type="submission" date="2021-01" db="EMBL/GenBank/DDBJ databases">
        <title>Whole genome shotgun sequence of Planotetraspora kaengkrachanensis NBRC 104272.</title>
        <authorList>
            <person name="Komaki H."/>
            <person name="Tamura T."/>
        </authorList>
    </citation>
    <scope>NUCLEOTIDE SEQUENCE [LARGE SCALE GENOMIC DNA]</scope>
    <source>
        <strain evidence="2 3">NBRC 104272</strain>
    </source>
</reference>
<name>A0A8J3PUU0_9ACTN</name>
<feature type="compositionally biased region" description="Basic and acidic residues" evidence="1">
    <location>
        <begin position="171"/>
        <end position="182"/>
    </location>
</feature>
<proteinExistence type="predicted"/>
<evidence type="ECO:0000313" key="2">
    <source>
        <dbReference type="EMBL" id="GIG81440.1"/>
    </source>
</evidence>
<feature type="region of interest" description="Disordered" evidence="1">
    <location>
        <begin position="171"/>
        <end position="204"/>
    </location>
</feature>
<keyword evidence="3" id="KW-1185">Reference proteome</keyword>
<accession>A0A8J3PUU0</accession>
<comment type="caution">
    <text evidence="2">The sequence shown here is derived from an EMBL/GenBank/DDBJ whole genome shotgun (WGS) entry which is preliminary data.</text>
</comment>
<dbReference type="Proteomes" id="UP000630097">
    <property type="component" value="Unassembled WGS sequence"/>
</dbReference>
<protein>
    <submittedName>
        <fullName evidence="2">Uncharacterized protein</fullName>
    </submittedName>
</protein>
<dbReference type="AlphaFoldDB" id="A0A8J3PUU0"/>